<name>A0AA38WV59_9ASTR</name>
<gene>
    <name evidence="2" type="ORF">OSB04_002012</name>
</gene>
<accession>A0AA38WV59</accession>
<dbReference type="InterPro" id="IPR001810">
    <property type="entry name" value="F-box_dom"/>
</dbReference>
<feature type="domain" description="F-box" evidence="1">
    <location>
        <begin position="15"/>
        <end position="60"/>
    </location>
</feature>
<dbReference type="Pfam" id="PF12937">
    <property type="entry name" value="F-box-like"/>
    <property type="match status" value="1"/>
</dbReference>
<dbReference type="Gene3D" id="3.80.10.10">
    <property type="entry name" value="Ribonuclease Inhibitor"/>
    <property type="match status" value="1"/>
</dbReference>
<comment type="caution">
    <text evidence="2">The sequence shown here is derived from an EMBL/GenBank/DDBJ whole genome shotgun (WGS) entry which is preliminary data.</text>
</comment>
<keyword evidence="3" id="KW-1185">Reference proteome</keyword>
<dbReference type="Proteomes" id="UP001172457">
    <property type="component" value="Chromosome 1"/>
</dbReference>
<reference evidence="2" key="1">
    <citation type="submission" date="2023-03" db="EMBL/GenBank/DDBJ databases">
        <title>Chromosome-scale reference genome and RAD-based genetic map of yellow starthistle (Centaurea solstitialis) reveal putative structural variation and QTLs associated with invader traits.</title>
        <authorList>
            <person name="Reatini B."/>
            <person name="Cang F.A."/>
            <person name="Jiang Q."/>
            <person name="Mckibben M.T.W."/>
            <person name="Barker M.S."/>
            <person name="Rieseberg L.H."/>
            <person name="Dlugosch K.M."/>
        </authorList>
    </citation>
    <scope>NUCLEOTIDE SEQUENCE</scope>
    <source>
        <strain evidence="2">CAN-66</strain>
        <tissue evidence="2">Leaf</tissue>
    </source>
</reference>
<evidence type="ECO:0000259" key="1">
    <source>
        <dbReference type="Pfam" id="PF12937"/>
    </source>
</evidence>
<dbReference type="Gene3D" id="1.20.1280.50">
    <property type="match status" value="1"/>
</dbReference>
<evidence type="ECO:0000313" key="2">
    <source>
        <dbReference type="EMBL" id="KAJ9566046.1"/>
    </source>
</evidence>
<dbReference type="AlphaFoldDB" id="A0AA38WV59"/>
<dbReference type="EMBL" id="JARYMX010000001">
    <property type="protein sequence ID" value="KAJ9566046.1"/>
    <property type="molecule type" value="Genomic_DNA"/>
</dbReference>
<evidence type="ECO:0000313" key="3">
    <source>
        <dbReference type="Proteomes" id="UP001172457"/>
    </source>
</evidence>
<dbReference type="PANTHER" id="PTHR38926">
    <property type="entry name" value="F-BOX DOMAIN CONTAINING PROTEIN, EXPRESSED"/>
    <property type="match status" value="1"/>
</dbReference>
<dbReference type="InterPro" id="IPR032675">
    <property type="entry name" value="LRR_dom_sf"/>
</dbReference>
<proteinExistence type="predicted"/>
<organism evidence="2 3">
    <name type="scientific">Centaurea solstitialis</name>
    <name type="common">yellow star-thistle</name>
    <dbReference type="NCBI Taxonomy" id="347529"/>
    <lineage>
        <taxon>Eukaryota</taxon>
        <taxon>Viridiplantae</taxon>
        <taxon>Streptophyta</taxon>
        <taxon>Embryophyta</taxon>
        <taxon>Tracheophyta</taxon>
        <taxon>Spermatophyta</taxon>
        <taxon>Magnoliopsida</taxon>
        <taxon>eudicotyledons</taxon>
        <taxon>Gunneridae</taxon>
        <taxon>Pentapetalae</taxon>
        <taxon>asterids</taxon>
        <taxon>campanulids</taxon>
        <taxon>Asterales</taxon>
        <taxon>Asteraceae</taxon>
        <taxon>Carduoideae</taxon>
        <taxon>Cardueae</taxon>
        <taxon>Centaureinae</taxon>
        <taxon>Centaurea</taxon>
    </lineage>
</organism>
<dbReference type="PANTHER" id="PTHR38926:SF2">
    <property type="entry name" value="F-BOX_LRR-REPEAT PROTEIN 21-RELATED"/>
    <property type="match status" value="1"/>
</dbReference>
<protein>
    <recommendedName>
        <fullName evidence="1">F-box domain-containing protein</fullName>
    </recommendedName>
</protein>
<sequence length="257" mass="29350">MASTSAGDRSETRNWLEMPDEIMGGMILQRLGAVEILNNAQKVCTTWRRICKDPAMWKVIKISHYFHASDSDFVFEKLCKQAVHRSCGELIDISIKHFGTDDLLDYISRCSSKLSRLCLKACYDITGCGLNNALKRLSHLETLELSYTSILVEDIEVIGHNCPLLKSFTLKTNFMYYDGQVHAIANSMPTLRHFKLVGSTMDTDDGIRAILNDCPHLESLEIRMCFCRCLDENLEKLCRERIKEFKFKRDGIPIGLQ</sequence>
<dbReference type="SUPFAM" id="SSF52047">
    <property type="entry name" value="RNI-like"/>
    <property type="match status" value="1"/>
</dbReference>
<dbReference type="CDD" id="cd22164">
    <property type="entry name" value="F-box_AtSKIP19-like"/>
    <property type="match status" value="1"/>
</dbReference>